<accession>A0AAN7JKQ7</accession>
<keyword evidence="2" id="KW-1185">Reference proteome</keyword>
<proteinExistence type="predicted"/>
<comment type="caution">
    <text evidence="1">The sequence shown here is derived from an EMBL/GenBank/DDBJ whole genome shotgun (WGS) entry which is preliminary data.</text>
</comment>
<dbReference type="EMBL" id="JAXIOK010000019">
    <property type="protein sequence ID" value="KAK4747385.1"/>
    <property type="molecule type" value="Genomic_DNA"/>
</dbReference>
<dbReference type="AlphaFoldDB" id="A0AAN7JKQ7"/>
<evidence type="ECO:0000313" key="2">
    <source>
        <dbReference type="Proteomes" id="UP001345219"/>
    </source>
</evidence>
<protein>
    <submittedName>
        <fullName evidence="1">Uncharacterized protein</fullName>
    </submittedName>
</protein>
<gene>
    <name evidence="1" type="ORF">SAY87_013971</name>
</gene>
<sequence>MSIMELNWQSWKDKETGRGVDCAFSDDIPFISLHGIDDESGAGRAEICRKIVEACEDWGGRLPGGGPRRGHEACGGHDKARQGLLRLSPEEKLRFDMSGGNKGGFTVSSHLQLWRLRCPGDVICTSVLAAFPVVFVE</sequence>
<organism evidence="1 2">
    <name type="scientific">Trapa incisa</name>
    <dbReference type="NCBI Taxonomy" id="236973"/>
    <lineage>
        <taxon>Eukaryota</taxon>
        <taxon>Viridiplantae</taxon>
        <taxon>Streptophyta</taxon>
        <taxon>Embryophyta</taxon>
        <taxon>Tracheophyta</taxon>
        <taxon>Spermatophyta</taxon>
        <taxon>Magnoliopsida</taxon>
        <taxon>eudicotyledons</taxon>
        <taxon>Gunneridae</taxon>
        <taxon>Pentapetalae</taxon>
        <taxon>rosids</taxon>
        <taxon>malvids</taxon>
        <taxon>Myrtales</taxon>
        <taxon>Lythraceae</taxon>
        <taxon>Trapa</taxon>
    </lineage>
</organism>
<reference evidence="1 2" key="1">
    <citation type="journal article" date="2023" name="Hortic Res">
        <title>Pangenome of water caltrop reveals structural variations and asymmetric subgenome divergence after allopolyploidization.</title>
        <authorList>
            <person name="Zhang X."/>
            <person name="Chen Y."/>
            <person name="Wang L."/>
            <person name="Yuan Y."/>
            <person name="Fang M."/>
            <person name="Shi L."/>
            <person name="Lu R."/>
            <person name="Comes H.P."/>
            <person name="Ma Y."/>
            <person name="Chen Y."/>
            <person name="Huang G."/>
            <person name="Zhou Y."/>
            <person name="Zheng Z."/>
            <person name="Qiu Y."/>
        </authorList>
    </citation>
    <scope>NUCLEOTIDE SEQUENCE [LARGE SCALE GENOMIC DNA]</scope>
    <source>
        <tissue evidence="1">Roots</tissue>
    </source>
</reference>
<dbReference type="Proteomes" id="UP001345219">
    <property type="component" value="Chromosome 12"/>
</dbReference>
<name>A0AAN7JKQ7_9MYRT</name>
<evidence type="ECO:0000313" key="1">
    <source>
        <dbReference type="EMBL" id="KAK4747385.1"/>
    </source>
</evidence>
<dbReference type="SUPFAM" id="SSF51197">
    <property type="entry name" value="Clavaminate synthase-like"/>
    <property type="match status" value="1"/>
</dbReference>